<name>A0A835FYQ7_9POAL</name>
<dbReference type="Gene3D" id="1.20.1280.50">
    <property type="match status" value="1"/>
</dbReference>
<evidence type="ECO:0000313" key="3">
    <source>
        <dbReference type="Proteomes" id="UP000636709"/>
    </source>
</evidence>
<dbReference type="PANTHER" id="PTHR34791">
    <property type="entry name" value="OS02G0272100 PROTEIN"/>
    <property type="match status" value="1"/>
</dbReference>
<accession>A0A835FYQ7</accession>
<dbReference type="PROSITE" id="PS50181">
    <property type="entry name" value="FBOX"/>
    <property type="match status" value="1"/>
</dbReference>
<dbReference type="InterPro" id="IPR001810">
    <property type="entry name" value="F-box_dom"/>
</dbReference>
<reference evidence="2" key="1">
    <citation type="submission" date="2020-07" db="EMBL/GenBank/DDBJ databases">
        <title>Genome sequence and genetic diversity analysis of an under-domesticated orphan crop, white fonio (Digitaria exilis).</title>
        <authorList>
            <person name="Bennetzen J.L."/>
            <person name="Chen S."/>
            <person name="Ma X."/>
            <person name="Wang X."/>
            <person name="Yssel A.E.J."/>
            <person name="Chaluvadi S.R."/>
            <person name="Johnson M."/>
            <person name="Gangashetty P."/>
            <person name="Hamidou F."/>
            <person name="Sanogo M.D."/>
            <person name="Zwaenepoel A."/>
            <person name="Wallace J."/>
            <person name="Van De Peer Y."/>
            <person name="Van Deynze A."/>
        </authorList>
    </citation>
    <scope>NUCLEOTIDE SEQUENCE</scope>
    <source>
        <tissue evidence="2">Leaves</tissue>
    </source>
</reference>
<dbReference type="Proteomes" id="UP000636709">
    <property type="component" value="Unassembled WGS sequence"/>
</dbReference>
<sequence>MPSLKKFVEPDQWEAAPELTRRKRADAAVLMLCAQGRDVAILIFPTANGDTENMYVERLDMAVITPLLSHSFKAVEPWASRICRSLGNGLCRRNKLPLTSFMSLPDDLKIAILQRLTDGKDIARVEGVSAQLRHLVAERDGELWKTLYEEALVLAPALALARSWKDMYVARLRPSWALIWRAFHQEFLASFSSDSRIRCSKDLLSSSCSSDLTQDEQEECTVGTKAKRTRRHRRQVARNHDCMKKSHGVGAIHSPSSRYRWNHR</sequence>
<protein>
    <recommendedName>
        <fullName evidence="1">F-box domain-containing protein</fullName>
    </recommendedName>
</protein>
<dbReference type="OrthoDB" id="101791at2759"/>
<keyword evidence="3" id="KW-1185">Reference proteome</keyword>
<dbReference type="Pfam" id="PF12937">
    <property type="entry name" value="F-box-like"/>
    <property type="match status" value="1"/>
</dbReference>
<dbReference type="SUPFAM" id="SSF81383">
    <property type="entry name" value="F-box domain"/>
    <property type="match status" value="1"/>
</dbReference>
<feature type="domain" description="F-box" evidence="1">
    <location>
        <begin position="98"/>
        <end position="147"/>
    </location>
</feature>
<organism evidence="2 3">
    <name type="scientific">Digitaria exilis</name>
    <dbReference type="NCBI Taxonomy" id="1010633"/>
    <lineage>
        <taxon>Eukaryota</taxon>
        <taxon>Viridiplantae</taxon>
        <taxon>Streptophyta</taxon>
        <taxon>Embryophyta</taxon>
        <taxon>Tracheophyta</taxon>
        <taxon>Spermatophyta</taxon>
        <taxon>Magnoliopsida</taxon>
        <taxon>Liliopsida</taxon>
        <taxon>Poales</taxon>
        <taxon>Poaceae</taxon>
        <taxon>PACMAD clade</taxon>
        <taxon>Panicoideae</taxon>
        <taxon>Panicodae</taxon>
        <taxon>Paniceae</taxon>
        <taxon>Anthephorinae</taxon>
        <taxon>Digitaria</taxon>
    </lineage>
</organism>
<dbReference type="InterPro" id="IPR036047">
    <property type="entry name" value="F-box-like_dom_sf"/>
</dbReference>
<evidence type="ECO:0000313" key="2">
    <source>
        <dbReference type="EMBL" id="KAF8779677.1"/>
    </source>
</evidence>
<proteinExistence type="predicted"/>
<comment type="caution">
    <text evidence="2">The sequence shown here is derived from an EMBL/GenBank/DDBJ whole genome shotgun (WGS) entry which is preliminary data.</text>
</comment>
<gene>
    <name evidence="2" type="ORF">HU200_002428</name>
</gene>
<dbReference type="AlphaFoldDB" id="A0A835FYQ7"/>
<dbReference type="EMBL" id="JACEFO010000160">
    <property type="protein sequence ID" value="KAF8779677.1"/>
    <property type="molecule type" value="Genomic_DNA"/>
</dbReference>
<evidence type="ECO:0000259" key="1">
    <source>
        <dbReference type="PROSITE" id="PS50181"/>
    </source>
</evidence>
<dbReference type="PANTHER" id="PTHR34791:SF4">
    <property type="entry name" value="F-BOX DOMAIN CONTAINING PROTEIN"/>
    <property type="match status" value="1"/>
</dbReference>